<evidence type="ECO:0000259" key="2">
    <source>
        <dbReference type="Pfam" id="PF07833"/>
    </source>
</evidence>
<dbReference type="EMBL" id="JAUSTT010000006">
    <property type="protein sequence ID" value="MDQ0175538.1"/>
    <property type="molecule type" value="Genomic_DNA"/>
</dbReference>
<proteinExistence type="predicted"/>
<reference evidence="3 4" key="1">
    <citation type="submission" date="2023-07" db="EMBL/GenBank/DDBJ databases">
        <title>Genomic Encyclopedia of Type Strains, Phase IV (KMG-IV): sequencing the most valuable type-strain genomes for metagenomic binning, comparative biology and taxonomic classification.</title>
        <authorList>
            <person name="Goeker M."/>
        </authorList>
    </citation>
    <scope>NUCLEOTIDE SEQUENCE [LARGE SCALE GENOMIC DNA]</scope>
    <source>
        <strain evidence="3 4">DSM 23837</strain>
    </source>
</reference>
<evidence type="ECO:0000313" key="4">
    <source>
        <dbReference type="Proteomes" id="UP001223586"/>
    </source>
</evidence>
<protein>
    <recommendedName>
        <fullName evidence="2">Copper amine oxidase-like N-terminal domain-containing protein</fullName>
    </recommendedName>
</protein>
<dbReference type="Pfam" id="PF07833">
    <property type="entry name" value="Cu_amine_oxidN1"/>
    <property type="match status" value="1"/>
</dbReference>
<feature type="signal peptide" evidence="1">
    <location>
        <begin position="1"/>
        <end position="19"/>
    </location>
</feature>
<accession>A0ABT9WQH5</accession>
<dbReference type="InterPro" id="IPR012854">
    <property type="entry name" value="Cu_amine_oxidase-like_N"/>
</dbReference>
<name>A0ABT9WQH5_9BACI</name>
<comment type="caution">
    <text evidence="3">The sequence shown here is derived from an EMBL/GenBank/DDBJ whole genome shotgun (WGS) entry which is preliminary data.</text>
</comment>
<gene>
    <name evidence="3" type="ORF">J2S08_001372</name>
</gene>
<evidence type="ECO:0000313" key="3">
    <source>
        <dbReference type="EMBL" id="MDQ0175538.1"/>
    </source>
</evidence>
<evidence type="ECO:0000256" key="1">
    <source>
        <dbReference type="SAM" id="SignalP"/>
    </source>
</evidence>
<keyword evidence="4" id="KW-1185">Reference proteome</keyword>
<keyword evidence="1" id="KW-0732">Signal</keyword>
<feature type="chain" id="PRO_5046197542" description="Copper amine oxidase-like N-terminal domain-containing protein" evidence="1">
    <location>
        <begin position="20"/>
        <end position="334"/>
    </location>
</feature>
<organism evidence="3 4">
    <name type="scientific">Bacillus chungangensis</name>
    <dbReference type="NCBI Taxonomy" id="587633"/>
    <lineage>
        <taxon>Bacteria</taxon>
        <taxon>Bacillati</taxon>
        <taxon>Bacillota</taxon>
        <taxon>Bacilli</taxon>
        <taxon>Bacillales</taxon>
        <taxon>Bacillaceae</taxon>
        <taxon>Bacillus</taxon>
    </lineage>
</organism>
<feature type="domain" description="Copper amine oxidase-like N-terminal" evidence="2">
    <location>
        <begin position="35"/>
        <end position="84"/>
    </location>
</feature>
<dbReference type="Proteomes" id="UP001223586">
    <property type="component" value="Unassembled WGS sequence"/>
</dbReference>
<dbReference type="RefSeq" id="WP_307227928.1">
    <property type="nucleotide sequence ID" value="NZ_JAUSTT010000006.1"/>
</dbReference>
<sequence>MKKVWMIGLSIFLTIIAWNVPSADASKAEPLKIEVNDAVVPTPVGVHIVQGEVMIPIRWAAEQLGVQSIKWDSDTRTVLMKTDESIDQYMKLSSYINGLTLRSEEKEAERLPLTESAKKIVLPTLPNRVLTLNLEGQDRSSGTKKPITFSVNDDPYAVNDFEMYDDRIYVLADWLQQLFKAEVTYDQQNHKLSIRSFNREEIETCLHMIEEALISSTPEDTVKLWGRGEQTRSGALQYAALSPELKKAAMEQNQSSWVTGMSSPWIGQITIAKEIKHSDQAVEYTITYPEITSAGSTIGSETFLVEKLFINGKEGWYITRHLSGSSYSILSDIF</sequence>